<feature type="compositionally biased region" description="Polar residues" evidence="7">
    <location>
        <begin position="8"/>
        <end position="34"/>
    </location>
</feature>
<dbReference type="PANTHER" id="PTHR43350">
    <property type="entry name" value="NAD-DEPENDENT ALCOHOL DEHYDROGENASE"/>
    <property type="match status" value="1"/>
</dbReference>
<feature type="region of interest" description="Disordered" evidence="7">
    <location>
        <begin position="1"/>
        <end position="37"/>
    </location>
</feature>
<evidence type="ECO:0000256" key="7">
    <source>
        <dbReference type="SAM" id="MobiDB-lite"/>
    </source>
</evidence>
<accession>A0ABV6CIS3</accession>
<dbReference type="InterPro" id="IPR002328">
    <property type="entry name" value="ADH_Zn_CS"/>
</dbReference>
<feature type="domain" description="Enoyl reductase (ER)" evidence="8">
    <location>
        <begin position="47"/>
        <end position="352"/>
    </location>
</feature>
<reference evidence="9 10" key="1">
    <citation type="submission" date="2024-09" db="EMBL/GenBank/DDBJ databases">
        <authorList>
            <person name="Sun Q."/>
            <person name="Mori K."/>
        </authorList>
    </citation>
    <scope>NUCLEOTIDE SEQUENCE [LARGE SCALE GENOMIC DNA]</scope>
    <source>
        <strain evidence="9 10">CCM 7904</strain>
    </source>
</reference>
<dbReference type="SUPFAM" id="SSF51735">
    <property type="entry name" value="NAD(P)-binding Rossmann-fold domains"/>
    <property type="match status" value="1"/>
</dbReference>
<dbReference type="SMART" id="SM00829">
    <property type="entry name" value="PKS_ER"/>
    <property type="match status" value="1"/>
</dbReference>
<dbReference type="RefSeq" id="WP_322630170.1">
    <property type="nucleotide sequence ID" value="NZ_JAOTBE010000005.1"/>
</dbReference>
<dbReference type="InterPro" id="IPR013154">
    <property type="entry name" value="ADH-like_N"/>
</dbReference>
<dbReference type="Gene3D" id="3.40.50.720">
    <property type="entry name" value="NAD(P)-binding Rossmann-like Domain"/>
    <property type="match status" value="1"/>
</dbReference>
<protein>
    <submittedName>
        <fullName evidence="9">Zinc-binding dehydrogenase</fullName>
    </submittedName>
</protein>
<proteinExistence type="inferred from homology"/>
<keyword evidence="10" id="KW-1185">Reference proteome</keyword>
<gene>
    <name evidence="9" type="ORF">ACFFIZ_02060</name>
</gene>
<evidence type="ECO:0000256" key="6">
    <source>
        <dbReference type="RuleBase" id="RU361277"/>
    </source>
</evidence>
<evidence type="ECO:0000256" key="4">
    <source>
        <dbReference type="ARBA" id="ARBA00022833"/>
    </source>
</evidence>
<dbReference type="InterPro" id="IPR020843">
    <property type="entry name" value="ER"/>
</dbReference>
<organism evidence="9 10">
    <name type="scientific">Paracoccus rhizosphaerae</name>
    <dbReference type="NCBI Taxonomy" id="1133347"/>
    <lineage>
        <taxon>Bacteria</taxon>
        <taxon>Pseudomonadati</taxon>
        <taxon>Pseudomonadota</taxon>
        <taxon>Alphaproteobacteria</taxon>
        <taxon>Rhodobacterales</taxon>
        <taxon>Paracoccaceae</taxon>
        <taxon>Paracoccus</taxon>
    </lineage>
</organism>
<evidence type="ECO:0000313" key="9">
    <source>
        <dbReference type="EMBL" id="MFC0199146.1"/>
    </source>
</evidence>
<dbReference type="SUPFAM" id="SSF50129">
    <property type="entry name" value="GroES-like"/>
    <property type="match status" value="1"/>
</dbReference>
<dbReference type="InterPro" id="IPR013149">
    <property type="entry name" value="ADH-like_C"/>
</dbReference>
<evidence type="ECO:0000256" key="2">
    <source>
        <dbReference type="ARBA" id="ARBA00008072"/>
    </source>
</evidence>
<dbReference type="PANTHER" id="PTHR43350:SF19">
    <property type="entry name" value="D-GULOSIDE 3-DEHYDROGENASE"/>
    <property type="match status" value="1"/>
</dbReference>
<dbReference type="Pfam" id="PF08240">
    <property type="entry name" value="ADH_N"/>
    <property type="match status" value="1"/>
</dbReference>
<evidence type="ECO:0000313" key="10">
    <source>
        <dbReference type="Proteomes" id="UP001589795"/>
    </source>
</evidence>
<dbReference type="CDD" id="cd08269">
    <property type="entry name" value="Zn_ADH9"/>
    <property type="match status" value="1"/>
</dbReference>
<dbReference type="InterPro" id="IPR011032">
    <property type="entry name" value="GroES-like_sf"/>
</dbReference>
<sequence length="355" mass="38209">MTMWRQGAAQSDTTDPETQMMNANPHTWTASTAAGGQPRAARIMAPGQVEIVPITPRDPGATEVRIAIEGCGVCASNLGPWAGPEWMEFPLDPGALGHEAWGVIEAVGKQVRGLHPGQRVAFAGQEGFATHETVAAANVIPLPPELDGQPVPAEPLGCAVNVFHRAAVRPGDKVAIIGIGFLGALLVRQAVQAGAEVIAISRRESSLQLARDMGADHVIPMDDHWRIIEDVKRLTGDRLCDTVIEVVGKQWPLDLAAELVREGGQLVIAGYHQDGPRQVNMQMWNWKGMDVINAHERDPQVVMRGMKDAVRAVAEGRLDPRPLYSAAYPLEELGAALDATRDKPGNFVKALIQCN</sequence>
<comment type="similarity">
    <text evidence="2 6">Belongs to the zinc-containing alcohol dehydrogenase family.</text>
</comment>
<dbReference type="Gene3D" id="3.90.180.10">
    <property type="entry name" value="Medium-chain alcohol dehydrogenases, catalytic domain"/>
    <property type="match status" value="2"/>
</dbReference>
<keyword evidence="4 6" id="KW-0862">Zinc</keyword>
<dbReference type="Proteomes" id="UP001589795">
    <property type="component" value="Unassembled WGS sequence"/>
</dbReference>
<dbReference type="PROSITE" id="PS00059">
    <property type="entry name" value="ADH_ZINC"/>
    <property type="match status" value="1"/>
</dbReference>
<dbReference type="EMBL" id="JBHLWQ010000020">
    <property type="protein sequence ID" value="MFC0199146.1"/>
    <property type="molecule type" value="Genomic_DNA"/>
</dbReference>
<name>A0ABV6CIS3_9RHOB</name>
<keyword evidence="5" id="KW-0560">Oxidoreductase</keyword>
<evidence type="ECO:0000256" key="3">
    <source>
        <dbReference type="ARBA" id="ARBA00022723"/>
    </source>
</evidence>
<dbReference type="Pfam" id="PF00107">
    <property type="entry name" value="ADH_zinc_N"/>
    <property type="match status" value="1"/>
</dbReference>
<keyword evidence="3 6" id="KW-0479">Metal-binding</keyword>
<comment type="caution">
    <text evidence="9">The sequence shown here is derived from an EMBL/GenBank/DDBJ whole genome shotgun (WGS) entry which is preliminary data.</text>
</comment>
<evidence type="ECO:0000256" key="5">
    <source>
        <dbReference type="ARBA" id="ARBA00023002"/>
    </source>
</evidence>
<comment type="cofactor">
    <cofactor evidence="1 6">
        <name>Zn(2+)</name>
        <dbReference type="ChEBI" id="CHEBI:29105"/>
    </cofactor>
</comment>
<dbReference type="InterPro" id="IPR036291">
    <property type="entry name" value="NAD(P)-bd_dom_sf"/>
</dbReference>
<evidence type="ECO:0000256" key="1">
    <source>
        <dbReference type="ARBA" id="ARBA00001947"/>
    </source>
</evidence>
<evidence type="ECO:0000259" key="8">
    <source>
        <dbReference type="SMART" id="SM00829"/>
    </source>
</evidence>